<dbReference type="Proteomes" id="UP000219440">
    <property type="component" value="Unassembled WGS sequence"/>
</dbReference>
<accession>A0A2C8ZX99</accession>
<dbReference type="AlphaFoldDB" id="A0A2C8ZX99"/>
<name>A0A2C8ZX99_9MICO</name>
<keyword evidence="3" id="KW-1185">Reference proteome</keyword>
<proteinExistence type="predicted"/>
<dbReference type="OrthoDB" id="5118185at2"/>
<reference evidence="2 3" key="1">
    <citation type="submission" date="2017-09" db="EMBL/GenBank/DDBJ databases">
        <authorList>
            <person name="Ehlers B."/>
            <person name="Leendertz F.H."/>
        </authorList>
    </citation>
    <scope>NUCLEOTIDE SEQUENCE [LARGE SCALE GENOMIC DNA]</scope>
    <source>
        <strain evidence="2 3">CGMCC 1.05381</strain>
    </source>
</reference>
<evidence type="ECO:0000256" key="1">
    <source>
        <dbReference type="SAM" id="MobiDB-lite"/>
    </source>
</evidence>
<dbReference type="RefSeq" id="WP_097061290.1">
    <property type="nucleotide sequence ID" value="NZ_BMLC01000003.1"/>
</dbReference>
<protein>
    <submittedName>
        <fullName evidence="2">Uncharacterized protein</fullName>
    </submittedName>
</protein>
<evidence type="ECO:0000313" key="2">
    <source>
        <dbReference type="EMBL" id="SOE70454.1"/>
    </source>
</evidence>
<evidence type="ECO:0000313" key="3">
    <source>
        <dbReference type="Proteomes" id="UP000219440"/>
    </source>
</evidence>
<dbReference type="EMBL" id="OCST01000004">
    <property type="protein sequence ID" value="SOE70454.1"/>
    <property type="molecule type" value="Genomic_DNA"/>
</dbReference>
<organism evidence="2 3">
    <name type="scientific">Salinibacterium xinjiangense</name>
    <dbReference type="NCBI Taxonomy" id="386302"/>
    <lineage>
        <taxon>Bacteria</taxon>
        <taxon>Bacillati</taxon>
        <taxon>Actinomycetota</taxon>
        <taxon>Actinomycetes</taxon>
        <taxon>Micrococcales</taxon>
        <taxon>Microbacteriaceae</taxon>
        <taxon>Salinibacterium</taxon>
    </lineage>
</organism>
<sequence length="200" mass="22831">MRLFRRRSSVDLGIYKSPAPLKPPPIPRIVEDGVLIAESLMVMTLRNHLIVNVLRDKRDFDEESLFSMATRELESLADNEWETAERLRMRREPTSVDDPWLEDPDISGDHRRESQRREAVHRAMSDAFAARATDRDVLSALVERSRTSAWDEIATVLIDRATVDEPVRDADYEAHRSERLGALLALDLSELAAERGVSLL</sequence>
<feature type="region of interest" description="Disordered" evidence="1">
    <location>
        <begin position="93"/>
        <end position="112"/>
    </location>
</feature>
<gene>
    <name evidence="2" type="ORF">SAMN06296378_2233</name>
</gene>